<feature type="compositionally biased region" description="Basic and acidic residues" evidence="5">
    <location>
        <begin position="1000"/>
        <end position="1012"/>
    </location>
</feature>
<dbReference type="Pfam" id="PF03619">
    <property type="entry name" value="Solute_trans_a"/>
    <property type="match status" value="1"/>
</dbReference>
<feature type="transmembrane region" description="Helical" evidence="6">
    <location>
        <begin position="76"/>
        <end position="98"/>
    </location>
</feature>
<evidence type="ECO:0000256" key="1">
    <source>
        <dbReference type="ARBA" id="ARBA00004141"/>
    </source>
</evidence>
<feature type="region of interest" description="Disordered" evidence="5">
    <location>
        <begin position="609"/>
        <end position="628"/>
    </location>
</feature>
<feature type="compositionally biased region" description="Polar residues" evidence="5">
    <location>
        <begin position="413"/>
        <end position="427"/>
    </location>
</feature>
<dbReference type="PANTHER" id="PTHR23423">
    <property type="entry name" value="ORGANIC SOLUTE TRANSPORTER-RELATED"/>
    <property type="match status" value="1"/>
</dbReference>
<feature type="transmembrane region" description="Helical" evidence="6">
    <location>
        <begin position="110"/>
        <end position="128"/>
    </location>
</feature>
<dbReference type="Proteomes" id="UP000736335">
    <property type="component" value="Unassembled WGS sequence"/>
</dbReference>
<reference evidence="7" key="1">
    <citation type="journal article" date="2020" name="Nat. Commun.">
        <title>Large-scale genome sequencing of mycorrhizal fungi provides insights into the early evolution of symbiotic traits.</title>
        <authorList>
            <person name="Miyauchi S."/>
            <person name="Kiss E."/>
            <person name="Kuo A."/>
            <person name="Drula E."/>
            <person name="Kohler A."/>
            <person name="Sanchez-Garcia M."/>
            <person name="Morin E."/>
            <person name="Andreopoulos B."/>
            <person name="Barry K.W."/>
            <person name="Bonito G."/>
            <person name="Buee M."/>
            <person name="Carver A."/>
            <person name="Chen C."/>
            <person name="Cichocki N."/>
            <person name="Clum A."/>
            <person name="Culley D."/>
            <person name="Crous P.W."/>
            <person name="Fauchery L."/>
            <person name="Girlanda M."/>
            <person name="Hayes R.D."/>
            <person name="Keri Z."/>
            <person name="LaButti K."/>
            <person name="Lipzen A."/>
            <person name="Lombard V."/>
            <person name="Magnuson J."/>
            <person name="Maillard F."/>
            <person name="Murat C."/>
            <person name="Nolan M."/>
            <person name="Ohm R.A."/>
            <person name="Pangilinan J."/>
            <person name="Pereira M.F."/>
            <person name="Perotto S."/>
            <person name="Peter M."/>
            <person name="Pfister S."/>
            <person name="Riley R."/>
            <person name="Sitrit Y."/>
            <person name="Stielow J.B."/>
            <person name="Szollosi G."/>
            <person name="Zifcakova L."/>
            <person name="Stursova M."/>
            <person name="Spatafora J.W."/>
            <person name="Tedersoo L."/>
            <person name="Vaario L.M."/>
            <person name="Yamada A."/>
            <person name="Yan M."/>
            <person name="Wang P."/>
            <person name="Xu J."/>
            <person name="Bruns T."/>
            <person name="Baldrian P."/>
            <person name="Vilgalys R."/>
            <person name="Dunand C."/>
            <person name="Henrissat B."/>
            <person name="Grigoriev I.V."/>
            <person name="Hibbett D."/>
            <person name="Nagy L.G."/>
            <person name="Martin F.M."/>
        </authorList>
    </citation>
    <scope>NUCLEOTIDE SEQUENCE</scope>
    <source>
        <strain evidence="7">UH-Tt-Lm1</strain>
    </source>
</reference>
<reference evidence="7" key="2">
    <citation type="submission" date="2020-11" db="EMBL/GenBank/DDBJ databases">
        <authorList>
            <consortium name="DOE Joint Genome Institute"/>
            <person name="Kuo A."/>
            <person name="Miyauchi S."/>
            <person name="Kiss E."/>
            <person name="Drula E."/>
            <person name="Kohler A."/>
            <person name="Sanchez-Garcia M."/>
            <person name="Andreopoulos B."/>
            <person name="Barry K.W."/>
            <person name="Bonito G."/>
            <person name="Buee M."/>
            <person name="Carver A."/>
            <person name="Chen C."/>
            <person name="Cichocki N."/>
            <person name="Clum A."/>
            <person name="Culley D."/>
            <person name="Crous P.W."/>
            <person name="Fauchery L."/>
            <person name="Girlanda M."/>
            <person name="Hayes R."/>
            <person name="Keri Z."/>
            <person name="Labutti K."/>
            <person name="Lipzen A."/>
            <person name="Lombard V."/>
            <person name="Magnuson J."/>
            <person name="Maillard F."/>
            <person name="Morin E."/>
            <person name="Murat C."/>
            <person name="Nolan M."/>
            <person name="Ohm R."/>
            <person name="Pangilinan J."/>
            <person name="Pereira M."/>
            <person name="Perotto S."/>
            <person name="Peter M."/>
            <person name="Riley R."/>
            <person name="Sitrit Y."/>
            <person name="Stielow B."/>
            <person name="Szollosi G."/>
            <person name="Zifcakova L."/>
            <person name="Stursova M."/>
            <person name="Spatafora J.W."/>
            <person name="Tedersoo L."/>
            <person name="Vaario L.-M."/>
            <person name="Yamada A."/>
            <person name="Yan M."/>
            <person name="Wang P."/>
            <person name="Xu J."/>
            <person name="Bruns T."/>
            <person name="Baldrian P."/>
            <person name="Vilgalys R."/>
            <person name="Henrissat B."/>
            <person name="Grigoriev I.V."/>
            <person name="Hibbett D."/>
            <person name="Nagy L.G."/>
            <person name="Martin F.M."/>
        </authorList>
    </citation>
    <scope>NUCLEOTIDE SEQUENCE</scope>
    <source>
        <strain evidence="7">UH-Tt-Lm1</strain>
    </source>
</reference>
<feature type="region of interest" description="Disordered" evidence="5">
    <location>
        <begin position="712"/>
        <end position="792"/>
    </location>
</feature>
<feature type="region of interest" description="Disordered" evidence="5">
    <location>
        <begin position="667"/>
        <end position="688"/>
    </location>
</feature>
<feature type="compositionally biased region" description="Pro residues" evidence="5">
    <location>
        <begin position="975"/>
        <end position="984"/>
    </location>
</feature>
<dbReference type="InterPro" id="IPR005178">
    <property type="entry name" value="Ostalpha/TMEM184C"/>
</dbReference>
<comment type="caution">
    <text evidence="7">The sequence shown here is derived from an EMBL/GenBank/DDBJ whole genome shotgun (WGS) entry which is preliminary data.</text>
</comment>
<sequence length="1113" mass="123959">MSEGIQYSGGFVNGRCYTKKAVQAGPPLYYNGDLHFQAHQVGWIVAGTFALISTIVSVWLVNKHLQWYTNPTEQRYIVRLLFMVSIYALTSFASYLFWNHSTPLILIRDCYEGIVVTSFFYLLLAYLSPIPDQQKEIFRLNGLSRENDRQRKRRGLKPRKWLLPLGFIKSKPADGLYFLQIMKWAVLQYCVIRPVTTLAAVILDYVGLYCEASLSPGWGHLYITVIVSISVTIAVYCLIQLYVVISEQLKPHQPLLKLFSLKAVGECSSWHSLRTRCSRMVTVFLTFWQAAGLSVLVTLGLIKDTEYMTAENVSIGIGAILECLEMMMFAFLHVKCFTYKVYVPNPSTIEGDLNDHRTPWLKSLSHAMNPMETFRELRAGIDYMVQRWRGEETDKQARRIAAHQGVFGHSRSMVLSDSPTQSNSLTRAGQEKKREKKAPSPLSQVESGRLDEVLVDVEREIYLGSERQWLGVGNGRDYVLGAVTREKSEGFEDQVVRELYERGYTLREAGKHNKGRSVSRDADVEQGHARGGSSRRSWWQTIYQRVSQSGADDEPEKHLSPHPKRKSVSRTKDPAQALPLIQEMPLGVYVYEDPPPPSALGAYRLSRSNSGQEIPCEGPPRTTLPTPNIVIQSPEPVRPSSNLPVPLGRSDSLLERVFTYLGSDAHATNTDLDHGTESQPSRPTSLWRAGSADVIPKHVEERSSVTQANVCDGVYPRPVTPVRGDVRPDCVPGQDEEPPTPPPRRSHIRERANHSMTPPHSPSPQRLTPVVNDSPVRNHPPAPPVLPLQPPGVPGPSAAYDLSFPLPPLHPRIFCPFPTLDPRSCPPPQQRHPVASRSSPPEFPRRPPAIRNETLIRPFPDPAQHLPPSVGPASIAPPRSKWTIPAPLAQPLPRGSGSLKRNKTDALPPPKQRVLPSGRQHRGPPSSSRRHSQPIPAPRHTTDPNRVPRPPHPSSRTRRASQPLAVLQEASHPNVSPPPSPPQRPPRRLSSPPLSTLPPDKPRRSNAIRRESQSPGTHSPARAMSSRVSLLSELRTAPPLDSADLTRYPSSRLGSGISSPPRRSRTKSPPSPRTPTFVNTHMLPPQTNSPRSDAEEWASAVSSFSPSVKTQRT</sequence>
<feature type="compositionally biased region" description="Low complexity" evidence="5">
    <location>
        <begin position="988"/>
        <end position="998"/>
    </location>
</feature>
<evidence type="ECO:0000313" key="8">
    <source>
        <dbReference type="Proteomes" id="UP000736335"/>
    </source>
</evidence>
<dbReference type="OrthoDB" id="5348404at2759"/>
<evidence type="ECO:0000256" key="5">
    <source>
        <dbReference type="SAM" id="MobiDB-lite"/>
    </source>
</evidence>
<feature type="compositionally biased region" description="Polar residues" evidence="5">
    <location>
        <begin position="534"/>
        <end position="550"/>
    </location>
</feature>
<evidence type="ECO:0000313" key="7">
    <source>
        <dbReference type="EMBL" id="KAF9783760.1"/>
    </source>
</evidence>
<feature type="compositionally biased region" description="Pro residues" evidence="5">
    <location>
        <begin position="778"/>
        <end position="792"/>
    </location>
</feature>
<feature type="transmembrane region" description="Helical" evidence="6">
    <location>
        <begin position="41"/>
        <end position="61"/>
    </location>
</feature>
<feature type="region of interest" description="Disordered" evidence="5">
    <location>
        <begin position="1040"/>
        <end position="1113"/>
    </location>
</feature>
<feature type="compositionally biased region" description="Basic and acidic residues" evidence="5">
    <location>
        <begin position="518"/>
        <end position="528"/>
    </location>
</feature>
<feature type="region of interest" description="Disordered" evidence="5">
    <location>
        <begin position="511"/>
        <end position="577"/>
    </location>
</feature>
<evidence type="ECO:0000256" key="6">
    <source>
        <dbReference type="SAM" id="Phobius"/>
    </source>
</evidence>
<keyword evidence="3 6" id="KW-1133">Transmembrane helix</keyword>
<protein>
    <submittedName>
        <fullName evidence="7">Organic solute transporter Ostalpha-domain-containing protein</fullName>
    </submittedName>
</protein>
<evidence type="ECO:0000256" key="2">
    <source>
        <dbReference type="ARBA" id="ARBA00022692"/>
    </source>
</evidence>
<feature type="compositionally biased region" description="Polar residues" evidence="5">
    <location>
        <begin position="754"/>
        <end position="766"/>
    </location>
</feature>
<gene>
    <name evidence="7" type="ORF">BJ322DRAFT_878550</name>
</gene>
<keyword evidence="8" id="KW-1185">Reference proteome</keyword>
<proteinExistence type="predicted"/>
<name>A0A9P6HE02_9AGAM</name>
<feature type="region of interest" description="Disordered" evidence="5">
    <location>
        <begin position="821"/>
        <end position="1027"/>
    </location>
</feature>
<feature type="transmembrane region" description="Helical" evidence="6">
    <location>
        <begin position="221"/>
        <end position="245"/>
    </location>
</feature>
<accession>A0A9P6HE02</accession>
<dbReference type="GO" id="GO:0016020">
    <property type="term" value="C:membrane"/>
    <property type="evidence" value="ECO:0007669"/>
    <property type="project" value="UniProtKB-SubCell"/>
</dbReference>
<feature type="transmembrane region" description="Helical" evidence="6">
    <location>
        <begin position="280"/>
        <end position="301"/>
    </location>
</feature>
<feature type="compositionally biased region" description="Low complexity" evidence="5">
    <location>
        <begin position="1049"/>
        <end position="1061"/>
    </location>
</feature>
<comment type="subcellular location">
    <subcellularLocation>
        <location evidence="1">Membrane</location>
        <topology evidence="1">Multi-pass membrane protein</topology>
    </subcellularLocation>
</comment>
<organism evidence="7 8">
    <name type="scientific">Thelephora terrestris</name>
    <dbReference type="NCBI Taxonomy" id="56493"/>
    <lineage>
        <taxon>Eukaryota</taxon>
        <taxon>Fungi</taxon>
        <taxon>Dikarya</taxon>
        <taxon>Basidiomycota</taxon>
        <taxon>Agaricomycotina</taxon>
        <taxon>Agaricomycetes</taxon>
        <taxon>Thelephorales</taxon>
        <taxon>Thelephoraceae</taxon>
        <taxon>Thelephora</taxon>
    </lineage>
</organism>
<feature type="transmembrane region" description="Helical" evidence="6">
    <location>
        <begin position="186"/>
        <end position="209"/>
    </location>
</feature>
<evidence type="ECO:0000256" key="4">
    <source>
        <dbReference type="ARBA" id="ARBA00023136"/>
    </source>
</evidence>
<feature type="region of interest" description="Disordered" evidence="5">
    <location>
        <begin position="412"/>
        <end position="445"/>
    </location>
</feature>
<feature type="compositionally biased region" description="Polar residues" evidence="5">
    <location>
        <begin position="1100"/>
        <end position="1113"/>
    </location>
</feature>
<evidence type="ECO:0000256" key="3">
    <source>
        <dbReference type="ARBA" id="ARBA00022989"/>
    </source>
</evidence>
<feature type="compositionally biased region" description="Basic residues" evidence="5">
    <location>
        <begin position="560"/>
        <end position="569"/>
    </location>
</feature>
<dbReference type="AlphaFoldDB" id="A0A9P6HE02"/>
<dbReference type="EMBL" id="WIUZ02000009">
    <property type="protein sequence ID" value="KAF9783760.1"/>
    <property type="molecule type" value="Genomic_DNA"/>
</dbReference>
<dbReference type="SMART" id="SM01417">
    <property type="entry name" value="Solute_trans_a"/>
    <property type="match status" value="1"/>
</dbReference>
<keyword evidence="4 6" id="KW-0472">Membrane</keyword>
<keyword evidence="2 6" id="KW-0812">Transmembrane</keyword>